<dbReference type="InterPro" id="IPR011935">
    <property type="entry name" value="CHP02231"/>
</dbReference>
<dbReference type="AlphaFoldDB" id="A0ABD2QP48"/>
<dbReference type="Proteomes" id="UP001626550">
    <property type="component" value="Unassembled WGS sequence"/>
</dbReference>
<evidence type="ECO:0000313" key="4">
    <source>
        <dbReference type="Proteomes" id="UP001626550"/>
    </source>
</evidence>
<gene>
    <name evidence="3" type="ORF">Ciccas_000795</name>
</gene>
<reference evidence="3 4" key="1">
    <citation type="submission" date="2024-11" db="EMBL/GenBank/DDBJ databases">
        <title>Adaptive evolution of stress response genes in parasites aligns with host niche diversity.</title>
        <authorList>
            <person name="Hahn C."/>
            <person name="Resl P."/>
        </authorList>
    </citation>
    <scope>NUCLEOTIDE SEQUENCE [LARGE SCALE GENOMIC DNA]</scope>
    <source>
        <strain evidence="3">EGGRZ-B1_66</strain>
        <tissue evidence="3">Body</tissue>
    </source>
</reference>
<evidence type="ECO:0000256" key="1">
    <source>
        <dbReference type="SAM" id="MobiDB-lite"/>
    </source>
</evidence>
<feature type="compositionally biased region" description="Low complexity" evidence="1">
    <location>
        <begin position="187"/>
        <end position="208"/>
    </location>
</feature>
<sequence length="350" mass="39300">MPTVKSTGEEHSSKKIFASLAKQELFESQTLDINGPSNIFYSNDCTLISCHVFRDRAIVSRSLKLQCQQNKTSLVIIKSFPNSVDPDSFRVDVSTPLVANKPVGDTAVGSSSSGKEIYNQAFIHDVTFRKSTIADEQFERTKRREELLQAIRAERRHREALITRLTRVKKQKDLLEHFADSILRTGSSSNAPQLPAASASPSKQASTSQHRKKGDKEFTSSSASSKEDPNALTIKQNSVLSLLDMFQPQCVEAMSSFFRLYEDQASNLDDTKLEARNDLDLCELNIRDLEAKLCSLEAHFETRISKELHVLVEVKDQSQPELRITYSVGNVSWSPCYDIRLFSDGSMKVI</sequence>
<dbReference type="InterPro" id="IPR025554">
    <property type="entry name" value="DUF4140"/>
</dbReference>
<organism evidence="3 4">
    <name type="scientific">Cichlidogyrus casuarinus</name>
    <dbReference type="NCBI Taxonomy" id="1844966"/>
    <lineage>
        <taxon>Eukaryota</taxon>
        <taxon>Metazoa</taxon>
        <taxon>Spiralia</taxon>
        <taxon>Lophotrochozoa</taxon>
        <taxon>Platyhelminthes</taxon>
        <taxon>Monogenea</taxon>
        <taxon>Monopisthocotylea</taxon>
        <taxon>Dactylogyridea</taxon>
        <taxon>Ancyrocephalidae</taxon>
        <taxon>Cichlidogyrus</taxon>
    </lineage>
</organism>
<name>A0ABD2QP48_9PLAT</name>
<accession>A0ABD2QP48</accession>
<dbReference type="PANTHER" id="PTHR31005:SF8">
    <property type="entry name" value="DUF4139 DOMAIN-CONTAINING PROTEIN"/>
    <property type="match status" value="1"/>
</dbReference>
<dbReference type="EMBL" id="JBJKFK010000046">
    <property type="protein sequence ID" value="KAL3320531.1"/>
    <property type="molecule type" value="Genomic_DNA"/>
</dbReference>
<evidence type="ECO:0000259" key="2">
    <source>
        <dbReference type="Pfam" id="PF13600"/>
    </source>
</evidence>
<feature type="domain" description="DUF4140" evidence="2">
    <location>
        <begin position="52"/>
        <end position="175"/>
    </location>
</feature>
<protein>
    <recommendedName>
        <fullName evidence="2">DUF4140 domain-containing protein</fullName>
    </recommendedName>
</protein>
<dbReference type="Pfam" id="PF13600">
    <property type="entry name" value="DUF4140"/>
    <property type="match status" value="1"/>
</dbReference>
<keyword evidence="4" id="KW-1185">Reference proteome</keyword>
<dbReference type="PANTHER" id="PTHR31005">
    <property type="entry name" value="DUF4139 DOMAIN-CONTAINING PROTEIN"/>
    <property type="match status" value="1"/>
</dbReference>
<proteinExistence type="predicted"/>
<comment type="caution">
    <text evidence="3">The sequence shown here is derived from an EMBL/GenBank/DDBJ whole genome shotgun (WGS) entry which is preliminary data.</text>
</comment>
<evidence type="ECO:0000313" key="3">
    <source>
        <dbReference type="EMBL" id="KAL3320531.1"/>
    </source>
</evidence>
<feature type="region of interest" description="Disordered" evidence="1">
    <location>
        <begin position="186"/>
        <end position="230"/>
    </location>
</feature>